<evidence type="ECO:0000313" key="8">
    <source>
        <dbReference type="EMBL" id="RWS02716.1"/>
    </source>
</evidence>
<dbReference type="STRING" id="1965070.A0A443QI85"/>
<feature type="domain" description="Ig-like" evidence="6">
    <location>
        <begin position="2"/>
        <end position="102"/>
    </location>
</feature>
<dbReference type="OrthoDB" id="10006996at2759"/>
<dbReference type="PANTHER" id="PTHR23278:SF19">
    <property type="entry name" value="OBSCURIN"/>
    <property type="match status" value="1"/>
</dbReference>
<feature type="domain" description="Ig-like" evidence="6">
    <location>
        <begin position="216"/>
        <end position="287"/>
    </location>
</feature>
<protein>
    <submittedName>
        <fullName evidence="8">Hemicentin-2-like protein</fullName>
    </submittedName>
</protein>
<feature type="non-terminal residue" evidence="8">
    <location>
        <position position="542"/>
    </location>
</feature>
<evidence type="ECO:0000256" key="2">
    <source>
        <dbReference type="ARBA" id="ARBA00022737"/>
    </source>
</evidence>
<dbReference type="CDD" id="cd00096">
    <property type="entry name" value="Ig"/>
    <property type="match status" value="2"/>
</dbReference>
<dbReference type="Gene3D" id="2.60.40.10">
    <property type="entry name" value="Immunoglobulins"/>
    <property type="match status" value="5"/>
</dbReference>
<evidence type="ECO:0000259" key="6">
    <source>
        <dbReference type="PROSITE" id="PS50835"/>
    </source>
</evidence>
<evidence type="ECO:0000256" key="1">
    <source>
        <dbReference type="ARBA" id="ARBA00004167"/>
    </source>
</evidence>
<dbReference type="Pfam" id="PF08205">
    <property type="entry name" value="C2-set_2"/>
    <property type="match status" value="1"/>
</dbReference>
<name>A0A443QI85_9ACAR</name>
<keyword evidence="3 5" id="KW-0472">Membrane</keyword>
<dbReference type="EMBL" id="NCKU01007330">
    <property type="protein sequence ID" value="RWS02716.1"/>
    <property type="molecule type" value="Genomic_DNA"/>
</dbReference>
<dbReference type="GO" id="GO:0030154">
    <property type="term" value="P:cell differentiation"/>
    <property type="evidence" value="ECO:0007669"/>
    <property type="project" value="UniProtKB-ARBA"/>
</dbReference>
<dbReference type="SUPFAM" id="SSF49265">
    <property type="entry name" value="Fibronectin type III"/>
    <property type="match status" value="1"/>
</dbReference>
<dbReference type="SUPFAM" id="SSF48726">
    <property type="entry name" value="Immunoglobulin"/>
    <property type="match status" value="4"/>
</dbReference>
<feature type="domain" description="Fibronectin type-III" evidence="7">
    <location>
        <begin position="392"/>
        <end position="489"/>
    </location>
</feature>
<dbReference type="PROSITE" id="PS50853">
    <property type="entry name" value="FN3"/>
    <property type="match status" value="1"/>
</dbReference>
<dbReference type="InterPro" id="IPR003599">
    <property type="entry name" value="Ig_sub"/>
</dbReference>
<dbReference type="InterPro" id="IPR036179">
    <property type="entry name" value="Ig-like_dom_sf"/>
</dbReference>
<dbReference type="InterPro" id="IPR007110">
    <property type="entry name" value="Ig-like_dom"/>
</dbReference>
<feature type="non-terminal residue" evidence="8">
    <location>
        <position position="1"/>
    </location>
</feature>
<feature type="domain" description="Ig-like" evidence="6">
    <location>
        <begin position="298"/>
        <end position="386"/>
    </location>
</feature>
<keyword evidence="5" id="KW-1133">Transmembrane helix</keyword>
<comment type="caution">
    <text evidence="8">The sequence shown here is derived from an EMBL/GenBank/DDBJ whole genome shotgun (WGS) entry which is preliminary data.</text>
</comment>
<sequence>KPQKVIIKDDKENVLKGIAGPYNELDNLKLFCIVYGKPPPIVHWYSEKMLVDDNYTTTSLRGELISINDFQLTKLTRKHLNKNFTCHVTNNNLSGPIEHSITLGVYLSPVTVRITSIKRPLSADKQIELVCQSAGSYPSAQLSWFLDSHQLQDASETYSKDDNETNSVLKFVPSSLDNGAYLICKAENVKLSNSSIYDKWQLNIYFAQSNIKLNIVKERNEVILECKIDSNPMISKVGWIFNDNPLESDLKTGLIIQNSTLVIKFAQKQHTGNYSCYAVNIEGKSFSNNLQIIVNYAPICKEQQQIIYGSAFGELTKIICNVDARPEDVVFFWQLNNTQIDPRFYLTNEHKRSVLHFKPSKAVDYGKLNCWAKNSVGVQEEPCTFNVIPASYPRPLHDCSISNQTWNSIFVRCSPGFDGGMKQTFHLNVYDAKRERLLLNVTQEENAFFTVSSLSSGVEYIFELYSSNAKGASNFVTLKVQTVTMLRRSSEHASSIKFDRLFAIVIGLASTFLLAVIIVVLILIIKNRDERIGNRHSRKVNE</sequence>
<keyword evidence="5" id="KW-0812">Transmembrane</keyword>
<dbReference type="Pfam" id="PF07679">
    <property type="entry name" value="I-set"/>
    <property type="match status" value="1"/>
</dbReference>
<dbReference type="InterPro" id="IPR013098">
    <property type="entry name" value="Ig_I-set"/>
</dbReference>
<keyword evidence="9" id="KW-1185">Reference proteome</keyword>
<keyword evidence="2" id="KW-0677">Repeat</keyword>
<dbReference type="InterPro" id="IPR036116">
    <property type="entry name" value="FN3_sf"/>
</dbReference>
<dbReference type="Proteomes" id="UP000285301">
    <property type="component" value="Unassembled WGS sequence"/>
</dbReference>
<reference evidence="8 9" key="1">
    <citation type="journal article" date="2018" name="Gigascience">
        <title>Genomes of trombidid mites reveal novel predicted allergens and laterally-transferred genes associated with secondary metabolism.</title>
        <authorList>
            <person name="Dong X."/>
            <person name="Chaisiri K."/>
            <person name="Xia D."/>
            <person name="Armstrong S.D."/>
            <person name="Fang Y."/>
            <person name="Donnelly M.J."/>
            <person name="Kadowaki T."/>
            <person name="McGarry J.W."/>
            <person name="Darby A.C."/>
            <person name="Makepeace B.L."/>
        </authorList>
    </citation>
    <scope>NUCLEOTIDE SEQUENCE [LARGE SCALE GENOMIC DNA]</scope>
    <source>
        <strain evidence="8">UoL-WK</strain>
    </source>
</reference>
<feature type="domain" description="Ig-like" evidence="6">
    <location>
        <begin position="109"/>
        <end position="203"/>
    </location>
</feature>
<evidence type="ECO:0000256" key="5">
    <source>
        <dbReference type="SAM" id="Phobius"/>
    </source>
</evidence>
<dbReference type="GO" id="GO:0016020">
    <property type="term" value="C:membrane"/>
    <property type="evidence" value="ECO:0007669"/>
    <property type="project" value="UniProtKB-SubCell"/>
</dbReference>
<dbReference type="InterPro" id="IPR003961">
    <property type="entry name" value="FN3_dom"/>
</dbReference>
<dbReference type="AlphaFoldDB" id="A0A443QI85"/>
<dbReference type="SMART" id="SM00409">
    <property type="entry name" value="IG"/>
    <property type="match status" value="4"/>
</dbReference>
<dbReference type="PANTHER" id="PTHR23278">
    <property type="entry name" value="SIDESTEP PROTEIN"/>
    <property type="match status" value="1"/>
</dbReference>
<proteinExistence type="predicted"/>
<feature type="transmembrane region" description="Helical" evidence="5">
    <location>
        <begin position="501"/>
        <end position="525"/>
    </location>
</feature>
<accession>A0A443QI85</accession>
<dbReference type="GO" id="GO:0009653">
    <property type="term" value="P:anatomical structure morphogenesis"/>
    <property type="evidence" value="ECO:0007669"/>
    <property type="project" value="UniProtKB-ARBA"/>
</dbReference>
<dbReference type="Pfam" id="PF13927">
    <property type="entry name" value="Ig_3"/>
    <property type="match status" value="1"/>
</dbReference>
<gene>
    <name evidence="8" type="ORF">B4U79_00625</name>
</gene>
<evidence type="ECO:0000256" key="4">
    <source>
        <dbReference type="ARBA" id="ARBA00023157"/>
    </source>
</evidence>
<dbReference type="PROSITE" id="PS50835">
    <property type="entry name" value="IG_LIKE"/>
    <property type="match status" value="4"/>
</dbReference>
<keyword evidence="4" id="KW-1015">Disulfide bond</keyword>
<evidence type="ECO:0000259" key="7">
    <source>
        <dbReference type="PROSITE" id="PS50853"/>
    </source>
</evidence>
<dbReference type="InterPro" id="IPR003598">
    <property type="entry name" value="Ig_sub2"/>
</dbReference>
<dbReference type="InterPro" id="IPR013162">
    <property type="entry name" value="CD80_C2-set"/>
</dbReference>
<dbReference type="CDD" id="cd00063">
    <property type="entry name" value="FN3"/>
    <property type="match status" value="1"/>
</dbReference>
<evidence type="ECO:0000313" key="9">
    <source>
        <dbReference type="Proteomes" id="UP000285301"/>
    </source>
</evidence>
<organism evidence="8 9">
    <name type="scientific">Dinothrombium tinctorium</name>
    <dbReference type="NCBI Taxonomy" id="1965070"/>
    <lineage>
        <taxon>Eukaryota</taxon>
        <taxon>Metazoa</taxon>
        <taxon>Ecdysozoa</taxon>
        <taxon>Arthropoda</taxon>
        <taxon>Chelicerata</taxon>
        <taxon>Arachnida</taxon>
        <taxon>Acari</taxon>
        <taxon>Acariformes</taxon>
        <taxon>Trombidiformes</taxon>
        <taxon>Prostigmata</taxon>
        <taxon>Anystina</taxon>
        <taxon>Parasitengona</taxon>
        <taxon>Trombidioidea</taxon>
        <taxon>Trombidiidae</taxon>
        <taxon>Dinothrombium</taxon>
    </lineage>
</organism>
<dbReference type="InterPro" id="IPR013783">
    <property type="entry name" value="Ig-like_fold"/>
</dbReference>
<dbReference type="SMART" id="SM00408">
    <property type="entry name" value="IGc2"/>
    <property type="match status" value="4"/>
</dbReference>
<evidence type="ECO:0000256" key="3">
    <source>
        <dbReference type="ARBA" id="ARBA00023136"/>
    </source>
</evidence>
<comment type="subcellular location">
    <subcellularLocation>
        <location evidence="1">Membrane</location>
        <topology evidence="1">Single-pass membrane protein</topology>
    </subcellularLocation>
</comment>